<evidence type="ECO:0000313" key="3">
    <source>
        <dbReference type="Proteomes" id="UP000681610"/>
    </source>
</evidence>
<reference evidence="2 3" key="1">
    <citation type="submission" date="2021-03" db="EMBL/GenBank/DDBJ databases">
        <title>Isolation and description of Capnocytophaga bilenii sp. nov., a novel Capnocytophaga species, isolated from a gingivitis subject.</title>
        <authorList>
            <person name="Antezack A."/>
            <person name="Monnet-Corti V."/>
            <person name="La Scola B."/>
        </authorList>
    </citation>
    <scope>NUCLEOTIDE SEQUENCE [LARGE SCALE GENOMIC DNA]</scope>
    <source>
        <strain evidence="2 3">Marseille-Q4570</strain>
    </source>
</reference>
<sequence length="60" mass="6507">MPNKPKYRVEIDPDNIPDNKGFTRVDPKDNPDWGIGGGVESTTENAIPVDVSKITILKGG</sequence>
<dbReference type="EMBL" id="JAGDYP010000001">
    <property type="protein sequence ID" value="MBO1883202.1"/>
    <property type="molecule type" value="Genomic_DNA"/>
</dbReference>
<feature type="region of interest" description="Disordered" evidence="1">
    <location>
        <begin position="1"/>
        <end position="41"/>
    </location>
</feature>
<proteinExistence type="predicted"/>
<dbReference type="Proteomes" id="UP000681610">
    <property type="component" value="Unassembled WGS sequence"/>
</dbReference>
<name>A0ABS3PVP6_9FLAO</name>
<dbReference type="RefSeq" id="WP_208057862.1">
    <property type="nucleotide sequence ID" value="NZ_JAGDYP010000001.1"/>
</dbReference>
<protein>
    <submittedName>
        <fullName evidence="2">Uncharacterized protein</fullName>
    </submittedName>
</protein>
<evidence type="ECO:0000256" key="1">
    <source>
        <dbReference type="SAM" id="MobiDB-lite"/>
    </source>
</evidence>
<organism evidence="2 3">
    <name type="scientific">Capnocytophaga bilenii</name>
    <dbReference type="NCBI Taxonomy" id="2819369"/>
    <lineage>
        <taxon>Bacteria</taxon>
        <taxon>Pseudomonadati</taxon>
        <taxon>Bacteroidota</taxon>
        <taxon>Flavobacteriia</taxon>
        <taxon>Flavobacteriales</taxon>
        <taxon>Flavobacteriaceae</taxon>
        <taxon>Capnocytophaga</taxon>
    </lineage>
</organism>
<accession>A0ABS3PVP6</accession>
<feature type="compositionally biased region" description="Basic and acidic residues" evidence="1">
    <location>
        <begin position="21"/>
        <end position="31"/>
    </location>
</feature>
<comment type="caution">
    <text evidence="2">The sequence shown here is derived from an EMBL/GenBank/DDBJ whole genome shotgun (WGS) entry which is preliminary data.</text>
</comment>
<gene>
    <name evidence="2" type="ORF">J4N46_01895</name>
</gene>
<evidence type="ECO:0000313" key="2">
    <source>
        <dbReference type="EMBL" id="MBO1883202.1"/>
    </source>
</evidence>
<keyword evidence="3" id="KW-1185">Reference proteome</keyword>